<reference evidence="4 5" key="1">
    <citation type="submission" date="2021-06" db="EMBL/GenBank/DDBJ databases">
        <authorList>
            <person name="Palmer J.M."/>
        </authorList>
    </citation>
    <scope>NUCLEOTIDE SEQUENCE [LARGE SCALE GENOMIC DNA]</scope>
    <source>
        <strain evidence="5">if_2019</strain>
        <tissue evidence="4">Muscle</tissue>
    </source>
</reference>
<evidence type="ECO:0000313" key="5">
    <source>
        <dbReference type="Proteomes" id="UP001482620"/>
    </source>
</evidence>
<sequence>MIVHNHSAHHSNGSRIKSSNRILSLLIFCSSSSFFCFQKREEKEALLIFYNHTAEAKLQAVMEYITDMLECGREKFLVFAHHKLVLDHITAELLRKSVSFIRIDGATPSAERQQLCEKFQYSSKSCVAVLSITAANMGLTLHSADLVIFAELFWNPGVLIQAEDRVHRIGQTNNVNIHYLVARGTADDHLWPMIQAKMNVLEKVGLSESNLSDNAVNASFHLKDPNQKSIMEMFQRSFSEEDDFDEAILMEAADWEDLPPETAPARYSTGTSVGQDPNKKTIKDFFTR</sequence>
<dbReference type="InterPro" id="IPR027417">
    <property type="entry name" value="P-loop_NTPase"/>
</dbReference>
<dbReference type="Gene3D" id="3.40.50.300">
    <property type="entry name" value="P-loop containing nucleotide triphosphate hydrolases"/>
    <property type="match status" value="1"/>
</dbReference>
<name>A0ABV0UK38_9TELE</name>
<comment type="caution">
    <text evidence="4">The sequence shown here is derived from an EMBL/GenBank/DDBJ whole genome shotgun (WGS) entry which is preliminary data.</text>
</comment>
<dbReference type="SUPFAM" id="SSF52540">
    <property type="entry name" value="P-loop containing nucleoside triphosphate hydrolases"/>
    <property type="match status" value="1"/>
</dbReference>
<evidence type="ECO:0000256" key="2">
    <source>
        <dbReference type="SAM" id="MobiDB-lite"/>
    </source>
</evidence>
<dbReference type="InterPro" id="IPR001650">
    <property type="entry name" value="Helicase_C-like"/>
</dbReference>
<keyword evidence="5" id="KW-1185">Reference proteome</keyword>
<dbReference type="PROSITE" id="PS51194">
    <property type="entry name" value="HELICASE_CTER"/>
    <property type="match status" value="1"/>
</dbReference>
<feature type="compositionally biased region" description="Basic and acidic residues" evidence="2">
    <location>
        <begin position="277"/>
        <end position="288"/>
    </location>
</feature>
<dbReference type="Pfam" id="PF00271">
    <property type="entry name" value="Helicase_C"/>
    <property type="match status" value="1"/>
</dbReference>
<proteinExistence type="predicted"/>
<gene>
    <name evidence="4" type="primary">SMARCAL1_2</name>
    <name evidence="4" type="ORF">ILYODFUR_027913</name>
</gene>
<organism evidence="4 5">
    <name type="scientific">Ilyodon furcidens</name>
    <name type="common">goldbreast splitfin</name>
    <dbReference type="NCBI Taxonomy" id="33524"/>
    <lineage>
        <taxon>Eukaryota</taxon>
        <taxon>Metazoa</taxon>
        <taxon>Chordata</taxon>
        <taxon>Craniata</taxon>
        <taxon>Vertebrata</taxon>
        <taxon>Euteleostomi</taxon>
        <taxon>Actinopterygii</taxon>
        <taxon>Neopterygii</taxon>
        <taxon>Teleostei</taxon>
        <taxon>Neoteleostei</taxon>
        <taxon>Acanthomorphata</taxon>
        <taxon>Ovalentaria</taxon>
        <taxon>Atherinomorphae</taxon>
        <taxon>Cyprinodontiformes</taxon>
        <taxon>Goodeidae</taxon>
        <taxon>Ilyodon</taxon>
    </lineage>
</organism>
<dbReference type="Proteomes" id="UP001482620">
    <property type="component" value="Unassembled WGS sequence"/>
</dbReference>
<dbReference type="PANTHER" id="PTHR45766:SF6">
    <property type="entry name" value="SWI_SNF-RELATED MATRIX-ASSOCIATED ACTIN-DEPENDENT REGULATOR OF CHROMATIN SUBFAMILY A-LIKE PROTEIN 1"/>
    <property type="match status" value="1"/>
</dbReference>
<protein>
    <submittedName>
        <fullName evidence="4">SWI/SNF- matrix-associated actin-dependent regulator of chromatin subfamily A-like protein 1</fullName>
    </submittedName>
</protein>
<dbReference type="PANTHER" id="PTHR45766">
    <property type="entry name" value="DNA ANNEALING HELICASE AND ENDONUCLEASE ZRANB3 FAMILY MEMBER"/>
    <property type="match status" value="1"/>
</dbReference>
<accession>A0ABV0UK38</accession>
<dbReference type="EMBL" id="JAHRIQ010073250">
    <property type="protein sequence ID" value="MEQ2245431.1"/>
    <property type="molecule type" value="Genomic_DNA"/>
</dbReference>
<evidence type="ECO:0000256" key="1">
    <source>
        <dbReference type="ARBA" id="ARBA00022801"/>
    </source>
</evidence>
<feature type="domain" description="Helicase C-terminal" evidence="3">
    <location>
        <begin position="64"/>
        <end position="217"/>
    </location>
</feature>
<evidence type="ECO:0000313" key="4">
    <source>
        <dbReference type="EMBL" id="MEQ2245431.1"/>
    </source>
</evidence>
<feature type="region of interest" description="Disordered" evidence="2">
    <location>
        <begin position="259"/>
        <end position="288"/>
    </location>
</feature>
<dbReference type="InterPro" id="IPR049730">
    <property type="entry name" value="SNF2/RAD54-like_C"/>
</dbReference>
<dbReference type="SMART" id="SM00490">
    <property type="entry name" value="HELICc"/>
    <property type="match status" value="1"/>
</dbReference>
<keyword evidence="1" id="KW-0378">Hydrolase</keyword>
<evidence type="ECO:0000259" key="3">
    <source>
        <dbReference type="PROSITE" id="PS51194"/>
    </source>
</evidence>
<dbReference type="CDD" id="cd18793">
    <property type="entry name" value="SF2_C_SNF"/>
    <property type="match status" value="1"/>
</dbReference>